<evidence type="ECO:0000313" key="1">
    <source>
        <dbReference type="EMBL" id="SMO61950.1"/>
    </source>
</evidence>
<organism evidence="1 2">
    <name type="scientific">Balnearium lithotrophicum</name>
    <dbReference type="NCBI Taxonomy" id="223788"/>
    <lineage>
        <taxon>Bacteria</taxon>
        <taxon>Pseudomonadati</taxon>
        <taxon>Aquificota</taxon>
        <taxon>Aquificia</taxon>
        <taxon>Desulfurobacteriales</taxon>
        <taxon>Desulfurobacteriaceae</taxon>
        <taxon>Balnearium</taxon>
    </lineage>
</organism>
<name>A0A521CTI4_9BACT</name>
<dbReference type="EMBL" id="FXTM01000014">
    <property type="protein sequence ID" value="SMO61950.1"/>
    <property type="molecule type" value="Genomic_DNA"/>
</dbReference>
<evidence type="ECO:0000313" key="2">
    <source>
        <dbReference type="Proteomes" id="UP000317315"/>
    </source>
</evidence>
<proteinExistence type="predicted"/>
<dbReference type="Proteomes" id="UP000317315">
    <property type="component" value="Unassembled WGS sequence"/>
</dbReference>
<sequence length="102" mass="11796">MLTDERNVFYEDFGVDVAREDGSTFRAVPFDEETFSDEIVDGRATNLVEFYLRAKMEEVETLSTGERLTVNGETYYVAKKKVFRGLKETFIYLSRDAVNETI</sequence>
<accession>A0A521CTI4</accession>
<dbReference type="RefSeq" id="WP_142935691.1">
    <property type="nucleotide sequence ID" value="NZ_FXTM01000014.1"/>
</dbReference>
<reference evidence="1 2" key="1">
    <citation type="submission" date="2017-05" db="EMBL/GenBank/DDBJ databases">
        <authorList>
            <person name="Varghese N."/>
            <person name="Submissions S."/>
        </authorList>
    </citation>
    <scope>NUCLEOTIDE SEQUENCE [LARGE SCALE GENOMIC DNA]</scope>
    <source>
        <strain evidence="1 2">DSM 16304</strain>
    </source>
</reference>
<keyword evidence="2" id="KW-1185">Reference proteome</keyword>
<gene>
    <name evidence="1" type="ORF">SAMN06269117_11458</name>
</gene>
<protein>
    <submittedName>
        <fullName evidence="1">Uncharacterized protein</fullName>
    </submittedName>
</protein>
<dbReference type="AlphaFoldDB" id="A0A521CTI4"/>